<dbReference type="EMBL" id="JACHEK010000003">
    <property type="protein sequence ID" value="MBB6143838.1"/>
    <property type="molecule type" value="Genomic_DNA"/>
</dbReference>
<evidence type="ECO:0000313" key="2">
    <source>
        <dbReference type="EMBL" id="MBB6143838.1"/>
    </source>
</evidence>
<gene>
    <name evidence="2" type="ORF">HNQ77_001787</name>
</gene>
<comment type="caution">
    <text evidence="2">The sequence shown here is derived from an EMBL/GenBank/DDBJ whole genome shotgun (WGS) entry which is preliminary data.</text>
</comment>
<dbReference type="PRINTS" id="PR00445">
    <property type="entry name" value="HUPFHYPC"/>
</dbReference>
<dbReference type="GO" id="GO:0005506">
    <property type="term" value="F:iron ion binding"/>
    <property type="evidence" value="ECO:0007669"/>
    <property type="project" value="TreeGrafter"/>
</dbReference>
<name>A0A841JZI1_9BACT</name>
<protein>
    <submittedName>
        <fullName evidence="2">Hydrogenase expression/formation protein HypC</fullName>
    </submittedName>
</protein>
<reference evidence="2 3" key="1">
    <citation type="submission" date="2020-08" db="EMBL/GenBank/DDBJ databases">
        <title>Genomic Encyclopedia of Type Strains, Phase IV (KMG-IV): sequencing the most valuable type-strain genomes for metagenomic binning, comparative biology and taxonomic classification.</title>
        <authorList>
            <person name="Goeker M."/>
        </authorList>
    </citation>
    <scope>NUCLEOTIDE SEQUENCE [LARGE SCALE GENOMIC DNA]</scope>
    <source>
        <strain evidence="2 3">DSM 103733</strain>
    </source>
</reference>
<evidence type="ECO:0000256" key="1">
    <source>
        <dbReference type="ARBA" id="ARBA00006018"/>
    </source>
</evidence>
<keyword evidence="3" id="KW-1185">Reference proteome</keyword>
<dbReference type="OrthoDB" id="9806017at2"/>
<sequence>MCLAIPGKVISIGTENALRIGRVQFGGITQPVSLDFVPEVVVGDYVMVHVGFAISQVNAEEAELTYIALEQMGLLQGELPSGEEAEETEERL</sequence>
<dbReference type="GO" id="GO:0051604">
    <property type="term" value="P:protein maturation"/>
    <property type="evidence" value="ECO:0007669"/>
    <property type="project" value="TreeGrafter"/>
</dbReference>
<dbReference type="Proteomes" id="UP000538666">
    <property type="component" value="Unassembled WGS sequence"/>
</dbReference>
<proteinExistence type="inferred from homology"/>
<dbReference type="NCBIfam" id="TIGR00074">
    <property type="entry name" value="hypC_hupF"/>
    <property type="match status" value="1"/>
</dbReference>
<dbReference type="FunFam" id="2.30.30.140:FF:000022">
    <property type="entry name" value="Hydrogenase assembly chaperone HybG"/>
    <property type="match status" value="1"/>
</dbReference>
<dbReference type="PROSITE" id="PS01097">
    <property type="entry name" value="HUPF_HYPC"/>
    <property type="match status" value="1"/>
</dbReference>
<dbReference type="SUPFAM" id="SSF159127">
    <property type="entry name" value="HupF/HypC-like"/>
    <property type="match status" value="1"/>
</dbReference>
<dbReference type="AlphaFoldDB" id="A0A841JZI1"/>
<dbReference type="PANTHER" id="PTHR35177:SF2">
    <property type="entry name" value="HYDROGENASE MATURATION FACTOR HYBG"/>
    <property type="match status" value="1"/>
</dbReference>
<evidence type="ECO:0000313" key="3">
    <source>
        <dbReference type="Proteomes" id="UP000538666"/>
    </source>
</evidence>
<organism evidence="2 3">
    <name type="scientific">Silvibacterium bohemicum</name>
    <dbReference type="NCBI Taxonomy" id="1577686"/>
    <lineage>
        <taxon>Bacteria</taxon>
        <taxon>Pseudomonadati</taxon>
        <taxon>Acidobacteriota</taxon>
        <taxon>Terriglobia</taxon>
        <taxon>Terriglobales</taxon>
        <taxon>Acidobacteriaceae</taxon>
        <taxon>Silvibacterium</taxon>
    </lineage>
</organism>
<dbReference type="RefSeq" id="WP_050058593.1">
    <property type="nucleotide sequence ID" value="NZ_JACHEK010000003.1"/>
</dbReference>
<comment type="similarity">
    <text evidence="1">Belongs to the HupF/HypC family.</text>
</comment>
<dbReference type="GO" id="GO:1902670">
    <property type="term" value="F:carbon dioxide binding"/>
    <property type="evidence" value="ECO:0007669"/>
    <property type="project" value="TreeGrafter"/>
</dbReference>
<dbReference type="InterPro" id="IPR019812">
    <property type="entry name" value="Hydgase_assmbl_chp_CS"/>
</dbReference>
<dbReference type="Pfam" id="PF01455">
    <property type="entry name" value="HupF_HypC"/>
    <property type="match status" value="1"/>
</dbReference>
<dbReference type="PANTHER" id="PTHR35177">
    <property type="entry name" value="HYDROGENASE MATURATION FACTOR HYBG"/>
    <property type="match status" value="1"/>
</dbReference>
<dbReference type="InterPro" id="IPR001109">
    <property type="entry name" value="Hydrogenase_HupF/HypC"/>
</dbReference>
<dbReference type="Gene3D" id="2.30.30.140">
    <property type="match status" value="1"/>
</dbReference>
<accession>A0A841JZI1</accession>